<dbReference type="GO" id="GO:0003723">
    <property type="term" value="F:RNA binding"/>
    <property type="evidence" value="ECO:0007669"/>
    <property type="project" value="UniProtKB-UniRule"/>
</dbReference>
<dbReference type="InterPro" id="IPR014001">
    <property type="entry name" value="Helicase_ATP-bd"/>
</dbReference>
<keyword evidence="4 10" id="KW-0547">Nucleotide-binding</keyword>
<dbReference type="GO" id="GO:0006364">
    <property type="term" value="P:rRNA processing"/>
    <property type="evidence" value="ECO:0007669"/>
    <property type="project" value="UniProtKB-KW"/>
</dbReference>
<dbReference type="PANTHER" id="PTHR24031">
    <property type="entry name" value="RNA HELICASE"/>
    <property type="match status" value="1"/>
</dbReference>
<evidence type="ECO:0000313" key="16">
    <source>
        <dbReference type="Proteomes" id="UP000246991"/>
    </source>
</evidence>
<dbReference type="GO" id="GO:0005730">
    <property type="term" value="C:nucleolus"/>
    <property type="evidence" value="ECO:0007669"/>
    <property type="project" value="UniProtKB-SubCell"/>
</dbReference>
<protein>
    <recommendedName>
        <fullName evidence="11">ATP-dependent RNA helicase</fullName>
        <ecNumber evidence="11">3.6.4.13</ecNumber>
    </recommendedName>
</protein>
<evidence type="ECO:0000256" key="8">
    <source>
        <dbReference type="ARBA" id="ARBA00022884"/>
    </source>
</evidence>
<dbReference type="SMART" id="SM01178">
    <property type="entry name" value="DUF4217"/>
    <property type="match status" value="1"/>
</dbReference>
<accession>A0A317SXY8</accession>
<dbReference type="PROSITE" id="PS00039">
    <property type="entry name" value="DEAD_ATP_HELICASE"/>
    <property type="match status" value="1"/>
</dbReference>
<keyword evidence="8 11" id="KW-0694">RNA-binding</keyword>
<dbReference type="InterPro" id="IPR027417">
    <property type="entry name" value="P-loop_NTPase"/>
</dbReference>
<feature type="compositionally biased region" description="Basic and acidic residues" evidence="12">
    <location>
        <begin position="674"/>
        <end position="683"/>
    </location>
</feature>
<proteinExistence type="inferred from homology"/>
<dbReference type="SMART" id="SM00487">
    <property type="entry name" value="DEXDc"/>
    <property type="match status" value="1"/>
</dbReference>
<dbReference type="Pfam" id="PF00271">
    <property type="entry name" value="Helicase_C"/>
    <property type="match status" value="1"/>
</dbReference>
<feature type="region of interest" description="Disordered" evidence="12">
    <location>
        <begin position="1"/>
        <end position="27"/>
    </location>
</feature>
<feature type="compositionally biased region" description="Basic and acidic residues" evidence="12">
    <location>
        <begin position="7"/>
        <end position="16"/>
    </location>
</feature>
<evidence type="ECO:0000256" key="2">
    <source>
        <dbReference type="ARBA" id="ARBA00022517"/>
    </source>
</evidence>
<keyword evidence="9" id="KW-0539">Nucleus</keyword>
<keyword evidence="16" id="KW-1185">Reference proteome</keyword>
<feature type="domain" description="Helicase C-terminal" evidence="14">
    <location>
        <begin position="281"/>
        <end position="439"/>
    </location>
</feature>
<keyword evidence="5 10" id="KW-0378">Hydrolase</keyword>
<evidence type="ECO:0000256" key="7">
    <source>
        <dbReference type="ARBA" id="ARBA00022840"/>
    </source>
</evidence>
<dbReference type="EC" id="3.6.4.13" evidence="11"/>
<comment type="domain">
    <text evidence="11">The Q motif is unique to and characteristic of the DEAD box family of RNA helicases and controls ATP binding and hydrolysis.</text>
</comment>
<evidence type="ECO:0000256" key="10">
    <source>
        <dbReference type="RuleBase" id="RU000492"/>
    </source>
</evidence>
<comment type="similarity">
    <text evidence="10">Belongs to the DEAD box helicase family.</text>
</comment>
<dbReference type="GO" id="GO:0003724">
    <property type="term" value="F:RNA helicase activity"/>
    <property type="evidence" value="ECO:0007669"/>
    <property type="project" value="UniProtKB-EC"/>
</dbReference>
<gene>
    <name evidence="15" type="ORF">C7212DRAFT_272902</name>
</gene>
<dbReference type="GO" id="GO:0005524">
    <property type="term" value="F:ATP binding"/>
    <property type="evidence" value="ECO:0007669"/>
    <property type="project" value="UniProtKB-UniRule"/>
</dbReference>
<reference evidence="15 16" key="1">
    <citation type="submission" date="2018-03" db="EMBL/GenBank/DDBJ databases">
        <title>Genomes of Pezizomycetes fungi and the evolution of truffles.</title>
        <authorList>
            <person name="Murat C."/>
            <person name="Payen T."/>
            <person name="Noel B."/>
            <person name="Kuo A."/>
            <person name="Martin F.M."/>
        </authorList>
    </citation>
    <scope>NUCLEOTIDE SEQUENCE [LARGE SCALE GENOMIC DNA]</scope>
    <source>
        <strain evidence="15">091103-1</strain>
    </source>
</reference>
<dbReference type="InterPro" id="IPR011545">
    <property type="entry name" value="DEAD/DEAH_box_helicase_dom"/>
</dbReference>
<evidence type="ECO:0000259" key="14">
    <source>
        <dbReference type="PROSITE" id="PS51194"/>
    </source>
</evidence>
<dbReference type="CDD" id="cd18787">
    <property type="entry name" value="SF2_C_DEAD"/>
    <property type="match status" value="1"/>
</dbReference>
<dbReference type="SMART" id="SM00490">
    <property type="entry name" value="HELICc"/>
    <property type="match status" value="1"/>
</dbReference>
<dbReference type="InterPro" id="IPR025313">
    <property type="entry name" value="SPB4-like_CTE"/>
</dbReference>
<feature type="domain" description="Helicase ATP-binding" evidence="13">
    <location>
        <begin position="81"/>
        <end position="255"/>
    </location>
</feature>
<feature type="compositionally biased region" description="Acidic residues" evidence="12">
    <location>
        <begin position="698"/>
        <end position="711"/>
    </location>
</feature>
<keyword evidence="6 10" id="KW-0347">Helicase</keyword>
<organism evidence="15 16">
    <name type="scientific">Tuber magnatum</name>
    <name type="common">white Piedmont truffle</name>
    <dbReference type="NCBI Taxonomy" id="42249"/>
    <lineage>
        <taxon>Eukaryota</taxon>
        <taxon>Fungi</taxon>
        <taxon>Dikarya</taxon>
        <taxon>Ascomycota</taxon>
        <taxon>Pezizomycotina</taxon>
        <taxon>Pezizomycetes</taxon>
        <taxon>Pezizales</taxon>
        <taxon>Tuberaceae</taxon>
        <taxon>Tuber</taxon>
    </lineage>
</organism>
<keyword evidence="3" id="KW-0698">rRNA processing</keyword>
<comment type="subcellular location">
    <subcellularLocation>
        <location evidence="1">Nucleus</location>
        <location evidence="1">Nucleolus</location>
    </subcellularLocation>
</comment>
<evidence type="ECO:0000256" key="11">
    <source>
        <dbReference type="RuleBase" id="RU365068"/>
    </source>
</evidence>
<dbReference type="GO" id="GO:0016887">
    <property type="term" value="F:ATP hydrolysis activity"/>
    <property type="evidence" value="ECO:0007669"/>
    <property type="project" value="RHEA"/>
</dbReference>
<dbReference type="Gene3D" id="3.40.50.300">
    <property type="entry name" value="P-loop containing nucleotide triphosphate hydrolases"/>
    <property type="match status" value="2"/>
</dbReference>
<sequence>MPPSVRLPEKKGERPVHTKSAAKKLKRKRNAEEFQLLETRVREFDGKGITCFSELPLTKQTAAGLHKAHFKTLTDIQRKAIPLALKGRDVLGAAKTGSGKTLAFLVPVLEVLYRKKWTTMDGLGALIISPTRELAAQIFDVLRKIGREHAFSAGLVTGGKKLKDEQEALHRMNIVVCTPGRMLQHMDQTVGLMLDNVQLLVLDEADRILDMGFGKTLDAIIENLPRERQTLLFSATQTKCVTDLARLGLKDAEYVAVHEAATSATPAGLDQFYMIVPLPEKLNTLFAFLRNHLQSKVVVFMSSCKQVRFVYETFRQLHIGISLLHLHGKQKQSARIDITAKFSAAKQSCLFSTDVVARGLDFPAVDWVVQLDAPEDADTYIHRVGRTARFEKAGKALLFLCPSEEAFADRLTGRKVPINKVGQKNSKKQSIQNQLQGLLFKDPELKYLGQKAFVSYCRSISVQKDGEIFKLEELPLDEYATSIGLLGAPRIKGLKSVDVAKIKEIKNAPRGLKALEGNSSGEEGEGEDKSKKEVRTRYDRMVERKNINVLTDHYANLVQDDGAEPDNEGDFLTVKRSGYDSDIPDPTEIPPKTLKVPGKEILIDSKRKEKMLKSKKELVKLKPKGAKLIFDDDGGAHQIYELQDEDKFREAGSAEIQRRKFLDEEGKRVKEADIGDRQLAKEKRKEKRKAQKLRAAEEEAVTEERSEEDESRIELVPYGEAEGDHLGQGEDVEEERQPKRQRKWFEDDEEKQKAKEKAERTGGRVIEAAETPENLEDLEMLASGLIG</sequence>
<feature type="region of interest" description="Disordered" evidence="12">
    <location>
        <begin position="513"/>
        <end position="534"/>
    </location>
</feature>
<dbReference type="PROSITE" id="PS51194">
    <property type="entry name" value="HELICASE_CTER"/>
    <property type="match status" value="1"/>
</dbReference>
<evidence type="ECO:0000256" key="1">
    <source>
        <dbReference type="ARBA" id="ARBA00004604"/>
    </source>
</evidence>
<comment type="caution">
    <text evidence="15">The sequence shown here is derived from an EMBL/GenBank/DDBJ whole genome shotgun (WGS) entry which is preliminary data.</text>
</comment>
<comment type="catalytic activity">
    <reaction evidence="11">
        <text>ATP + H2O = ADP + phosphate + H(+)</text>
        <dbReference type="Rhea" id="RHEA:13065"/>
        <dbReference type="ChEBI" id="CHEBI:15377"/>
        <dbReference type="ChEBI" id="CHEBI:15378"/>
        <dbReference type="ChEBI" id="CHEBI:30616"/>
        <dbReference type="ChEBI" id="CHEBI:43474"/>
        <dbReference type="ChEBI" id="CHEBI:456216"/>
        <dbReference type="EC" id="3.6.4.13"/>
    </reaction>
</comment>
<evidence type="ECO:0000256" key="3">
    <source>
        <dbReference type="ARBA" id="ARBA00022552"/>
    </source>
</evidence>
<keyword evidence="2" id="KW-0690">Ribosome biogenesis</keyword>
<dbReference type="SUPFAM" id="SSF52540">
    <property type="entry name" value="P-loop containing nucleoside triphosphate hydrolases"/>
    <property type="match status" value="1"/>
</dbReference>
<dbReference type="PROSITE" id="PS51192">
    <property type="entry name" value="HELICASE_ATP_BIND_1"/>
    <property type="match status" value="1"/>
</dbReference>
<dbReference type="CDD" id="cd17941">
    <property type="entry name" value="DEADc_DDX10"/>
    <property type="match status" value="1"/>
</dbReference>
<feature type="compositionally biased region" description="Basic and acidic residues" evidence="12">
    <location>
        <begin position="750"/>
        <end position="762"/>
    </location>
</feature>
<feature type="region of interest" description="Disordered" evidence="12">
    <location>
        <begin position="674"/>
        <end position="766"/>
    </location>
</feature>
<dbReference type="AlphaFoldDB" id="A0A317SXY8"/>
<evidence type="ECO:0000259" key="13">
    <source>
        <dbReference type="PROSITE" id="PS51192"/>
    </source>
</evidence>
<keyword evidence="7 10" id="KW-0067">ATP-binding</keyword>
<dbReference type="OrthoDB" id="10259640at2759"/>
<dbReference type="Pfam" id="PF00270">
    <property type="entry name" value="DEAD"/>
    <property type="match status" value="1"/>
</dbReference>
<dbReference type="STRING" id="42249.A0A317SXY8"/>
<dbReference type="InterPro" id="IPR000629">
    <property type="entry name" value="RNA-helicase_DEAD-box_CS"/>
</dbReference>
<comment type="function">
    <text evidence="11">RNA helicase.</text>
</comment>
<dbReference type="InterPro" id="IPR001650">
    <property type="entry name" value="Helicase_C-like"/>
</dbReference>
<name>A0A317SXY8_9PEZI</name>
<evidence type="ECO:0000313" key="15">
    <source>
        <dbReference type="EMBL" id="PWW79345.1"/>
    </source>
</evidence>
<evidence type="ECO:0000256" key="4">
    <source>
        <dbReference type="ARBA" id="ARBA00022741"/>
    </source>
</evidence>
<dbReference type="Pfam" id="PF13959">
    <property type="entry name" value="CTE_SPB4"/>
    <property type="match status" value="1"/>
</dbReference>
<dbReference type="EMBL" id="PYWC01000009">
    <property type="protein sequence ID" value="PWW79345.1"/>
    <property type="molecule type" value="Genomic_DNA"/>
</dbReference>
<evidence type="ECO:0000256" key="5">
    <source>
        <dbReference type="ARBA" id="ARBA00022801"/>
    </source>
</evidence>
<evidence type="ECO:0000256" key="6">
    <source>
        <dbReference type="ARBA" id="ARBA00022806"/>
    </source>
</evidence>
<evidence type="ECO:0000256" key="12">
    <source>
        <dbReference type="SAM" id="MobiDB-lite"/>
    </source>
</evidence>
<evidence type="ECO:0000256" key="9">
    <source>
        <dbReference type="ARBA" id="ARBA00023242"/>
    </source>
</evidence>
<dbReference type="Proteomes" id="UP000246991">
    <property type="component" value="Unassembled WGS sequence"/>
</dbReference>